<name>A0A934VP65_9BACT</name>
<comment type="caution">
    <text evidence="2">The sequence shown here is derived from an EMBL/GenBank/DDBJ whole genome shotgun (WGS) entry which is preliminary data.</text>
</comment>
<sequence length="86" mass="10001">MKLPLVRVEDGESVEQRNETKLEEATDLKPREPFEYERYSDDELKDVYKHIDREANSEQFQKLVAEMEKRDQAGQGACHNADKSAS</sequence>
<dbReference type="AlphaFoldDB" id="A0A934VP65"/>
<accession>A0A934VP65</accession>
<feature type="compositionally biased region" description="Basic and acidic residues" evidence="1">
    <location>
        <begin position="7"/>
        <end position="24"/>
    </location>
</feature>
<dbReference type="RefSeq" id="WP_200359853.1">
    <property type="nucleotide sequence ID" value="NZ_JAENIL010000112.1"/>
</dbReference>
<evidence type="ECO:0000313" key="2">
    <source>
        <dbReference type="EMBL" id="MBK1880656.1"/>
    </source>
</evidence>
<keyword evidence="3" id="KW-1185">Reference proteome</keyword>
<dbReference type="Proteomes" id="UP000617628">
    <property type="component" value="Unassembled WGS sequence"/>
</dbReference>
<reference evidence="2" key="1">
    <citation type="submission" date="2021-01" db="EMBL/GenBank/DDBJ databases">
        <title>Modified the classification status of verrucomicrobia.</title>
        <authorList>
            <person name="Feng X."/>
        </authorList>
    </citation>
    <scope>NUCLEOTIDE SEQUENCE</scope>
    <source>
        <strain evidence="2">KCTC 13126</strain>
    </source>
</reference>
<feature type="region of interest" description="Disordered" evidence="1">
    <location>
        <begin position="1"/>
        <end position="24"/>
    </location>
</feature>
<evidence type="ECO:0000256" key="1">
    <source>
        <dbReference type="SAM" id="MobiDB-lite"/>
    </source>
</evidence>
<protein>
    <submittedName>
        <fullName evidence="2">Uncharacterized protein</fullName>
    </submittedName>
</protein>
<proteinExistence type="predicted"/>
<evidence type="ECO:0000313" key="3">
    <source>
        <dbReference type="Proteomes" id="UP000617628"/>
    </source>
</evidence>
<gene>
    <name evidence="2" type="ORF">JIN87_27465</name>
</gene>
<organism evidence="2 3">
    <name type="scientific">Pelagicoccus mobilis</name>
    <dbReference type="NCBI Taxonomy" id="415221"/>
    <lineage>
        <taxon>Bacteria</taxon>
        <taxon>Pseudomonadati</taxon>
        <taxon>Verrucomicrobiota</taxon>
        <taxon>Opitutia</taxon>
        <taxon>Puniceicoccales</taxon>
        <taxon>Pelagicoccaceae</taxon>
        <taxon>Pelagicoccus</taxon>
    </lineage>
</organism>
<dbReference type="EMBL" id="JAENIL010000112">
    <property type="protein sequence ID" value="MBK1880656.1"/>
    <property type="molecule type" value="Genomic_DNA"/>
</dbReference>